<dbReference type="InterPro" id="IPR003709">
    <property type="entry name" value="VanY-like_core_dom"/>
</dbReference>
<dbReference type="CDD" id="cd14852">
    <property type="entry name" value="LD-carboxypeptidase"/>
    <property type="match status" value="1"/>
</dbReference>
<evidence type="ECO:0000313" key="5">
    <source>
        <dbReference type="Proteomes" id="UP001519342"/>
    </source>
</evidence>
<dbReference type="Proteomes" id="UP001519342">
    <property type="component" value="Unassembled WGS sequence"/>
</dbReference>
<dbReference type="Pfam" id="PF02557">
    <property type="entry name" value="VanY"/>
    <property type="match status" value="1"/>
</dbReference>
<feature type="region of interest" description="Disordered" evidence="1">
    <location>
        <begin position="51"/>
        <end position="81"/>
    </location>
</feature>
<dbReference type="Gene3D" id="3.30.1380.10">
    <property type="match status" value="1"/>
</dbReference>
<dbReference type="InterPro" id="IPR052179">
    <property type="entry name" value="DD-CPase-like"/>
</dbReference>
<evidence type="ECO:0000256" key="1">
    <source>
        <dbReference type="SAM" id="MobiDB-lite"/>
    </source>
</evidence>
<reference evidence="4 5" key="1">
    <citation type="submission" date="2021-03" db="EMBL/GenBank/DDBJ databases">
        <title>Genomic Encyclopedia of Type Strains, Phase IV (KMG-IV): sequencing the most valuable type-strain genomes for metagenomic binning, comparative biology and taxonomic classification.</title>
        <authorList>
            <person name="Goeker M."/>
        </authorList>
    </citation>
    <scope>NUCLEOTIDE SEQUENCE [LARGE SCALE GENOMIC DNA]</scope>
    <source>
        <strain evidence="4 5">DSM 24004</strain>
    </source>
</reference>
<organism evidence="4 5">
    <name type="scientific">Sedimentibacter acidaminivorans</name>
    <dbReference type="NCBI Taxonomy" id="913099"/>
    <lineage>
        <taxon>Bacteria</taxon>
        <taxon>Bacillati</taxon>
        <taxon>Bacillota</taxon>
        <taxon>Tissierellia</taxon>
        <taxon>Sedimentibacter</taxon>
    </lineage>
</organism>
<dbReference type="SUPFAM" id="SSF55166">
    <property type="entry name" value="Hedgehog/DD-peptidase"/>
    <property type="match status" value="1"/>
</dbReference>
<feature type="compositionally biased region" description="Polar residues" evidence="1">
    <location>
        <begin position="72"/>
        <end position="81"/>
    </location>
</feature>
<dbReference type="InterPro" id="IPR009045">
    <property type="entry name" value="Zn_M74/Hedgehog-like"/>
</dbReference>
<protein>
    <submittedName>
        <fullName evidence="4">LAS superfamily LD-carboxypeptidase LdcB/predicted nucleic acid-binding Zn ribbon protein</fullName>
    </submittedName>
</protein>
<dbReference type="InterPro" id="IPR058193">
    <property type="entry name" value="VanY/YodJ_core_dom"/>
</dbReference>
<comment type="caution">
    <text evidence="4">The sequence shown here is derived from an EMBL/GenBank/DDBJ whole genome shotgun (WGS) entry which is preliminary data.</text>
</comment>
<dbReference type="EMBL" id="JAGGKS010000001">
    <property type="protein sequence ID" value="MBP1924161.1"/>
    <property type="molecule type" value="Genomic_DNA"/>
</dbReference>
<proteinExistence type="predicted"/>
<keyword evidence="2" id="KW-1133">Transmembrane helix</keyword>
<gene>
    <name evidence="4" type="ORF">J2Z76_000014</name>
</gene>
<dbReference type="RefSeq" id="WP_342454995.1">
    <property type="nucleotide sequence ID" value="NZ_JAGGKS010000001.1"/>
</dbReference>
<evidence type="ECO:0000259" key="3">
    <source>
        <dbReference type="Pfam" id="PF02557"/>
    </source>
</evidence>
<sequence>MEENRAIIKTNKVAGENMSRKRKQKKQRFLLIVTSVFILLLVLMVKSISGNSKQDLDSSQSSQDDINEQKEQSQSTNNNEISEIKVSPNICTTNTGAVINLNNFKVEAINKSGKKEELNNNILFSTDSDLLEIVNNTITVSDKALTADTATVTVNYKEYNSDITIKIFNDLASTIDENKVVTNPDSYDMVVNKSRNIPSSYIPDDLVPLDDIPKSLQNPEVNQLRKVAYDALKELFAAAKEEQSFDLYARSGYRSYNTQVSLYSSYVSNHGQEAADKFSARPGQSEHQTGLAMDITCPTMNYQLDTTFGDKEEGKWIAENAHKFGFIVRYPKGKEEITGYQYEPWHLRYVGPSLAEEIYKSQLTLEEYFEQFEQFEQ</sequence>
<keyword evidence="2" id="KW-0472">Membrane</keyword>
<accession>A0ABS4G8Z4</accession>
<keyword evidence="5" id="KW-1185">Reference proteome</keyword>
<feature type="transmembrane region" description="Helical" evidence="2">
    <location>
        <begin position="29"/>
        <end position="48"/>
    </location>
</feature>
<feature type="domain" description="D-alanyl-D-alanine carboxypeptidase-like core" evidence="3">
    <location>
        <begin position="223"/>
        <end position="351"/>
    </location>
</feature>
<dbReference type="PANTHER" id="PTHR34385:SF1">
    <property type="entry name" value="PEPTIDOGLYCAN L-ALANYL-D-GLUTAMATE ENDOPEPTIDASE CWLK"/>
    <property type="match status" value="1"/>
</dbReference>
<keyword evidence="2" id="KW-0812">Transmembrane</keyword>
<dbReference type="PANTHER" id="PTHR34385">
    <property type="entry name" value="D-ALANYL-D-ALANINE CARBOXYPEPTIDASE"/>
    <property type="match status" value="1"/>
</dbReference>
<evidence type="ECO:0000313" key="4">
    <source>
        <dbReference type="EMBL" id="MBP1924161.1"/>
    </source>
</evidence>
<evidence type="ECO:0000256" key="2">
    <source>
        <dbReference type="SAM" id="Phobius"/>
    </source>
</evidence>
<name>A0ABS4G8Z4_9FIRM</name>